<name>A0A4P6K5B9_KTERU</name>
<keyword evidence="4" id="KW-1185">Reference proteome</keyword>
<feature type="domain" description="Amidohydrolase-related" evidence="2">
    <location>
        <begin position="79"/>
        <end position="357"/>
    </location>
</feature>
<dbReference type="GO" id="GO:0016787">
    <property type="term" value="F:hydrolase activity"/>
    <property type="evidence" value="ECO:0007669"/>
    <property type="project" value="UniProtKB-KW"/>
</dbReference>
<dbReference type="EMBL" id="CP035758">
    <property type="protein sequence ID" value="QBD83558.1"/>
    <property type="molecule type" value="Genomic_DNA"/>
</dbReference>
<keyword evidence="1" id="KW-0456">Lyase</keyword>
<dbReference type="SUPFAM" id="SSF51556">
    <property type="entry name" value="Metallo-dependent hydrolases"/>
    <property type="match status" value="1"/>
</dbReference>
<dbReference type="Gene3D" id="3.20.20.140">
    <property type="entry name" value="Metal-dependent hydrolases"/>
    <property type="match status" value="1"/>
</dbReference>
<evidence type="ECO:0000259" key="2">
    <source>
        <dbReference type="Pfam" id="PF04909"/>
    </source>
</evidence>
<dbReference type="KEGG" id="kbs:EPA93_22760"/>
<reference evidence="3 4" key="1">
    <citation type="submission" date="2019-01" db="EMBL/GenBank/DDBJ databases">
        <title>Ktedonosporobacter rubrisoli SCAWS-G2.</title>
        <authorList>
            <person name="Huang Y."/>
            <person name="Yan B."/>
        </authorList>
    </citation>
    <scope>NUCLEOTIDE SEQUENCE [LARGE SCALE GENOMIC DNA]</scope>
    <source>
        <strain evidence="3 4">SCAWS-G2</strain>
    </source>
</reference>
<sequence>MPFADAQESVSPLAQTNQIIDTDVHETFPSWLDLAPYLKEPWRGLVEHKAWSGLSFPFAYWASDGLNRADSQPDSGGPAGSDFKLFREQVLETYPIKHAILTGQFFPGDMEAQFEFASAIASAYNNWVLENWVSRDERIFTSLHVAPQDPIAAAREIERLGDHPHVVQVLLPIGPAAYGDPFYHPIFEAAQRHKLVIAFHHSDRLRSALLKNRYYIEWHVNVPQGAMSMLTSLVCNGVFDKFPELQFAIVESGFSWLPHLFWRFDQNYRSLQQEIPWVKQLPSKYIRERVKFSTQPTEDFSAANWLRLIEMLESDRMFIFSTDYPHWDFDAPEESIPRELPADLRRRILYENARELYSQKLEALA</sequence>
<dbReference type="OrthoDB" id="9777673at2"/>
<evidence type="ECO:0000256" key="1">
    <source>
        <dbReference type="ARBA" id="ARBA00023239"/>
    </source>
</evidence>
<gene>
    <name evidence="3" type="ORF">EPA93_22760</name>
</gene>
<dbReference type="GO" id="GO:0019748">
    <property type="term" value="P:secondary metabolic process"/>
    <property type="evidence" value="ECO:0007669"/>
    <property type="project" value="TreeGrafter"/>
</dbReference>
<keyword evidence="3" id="KW-0378">Hydrolase</keyword>
<accession>A0A4P6K5B9</accession>
<dbReference type="GO" id="GO:0005737">
    <property type="term" value="C:cytoplasm"/>
    <property type="evidence" value="ECO:0007669"/>
    <property type="project" value="TreeGrafter"/>
</dbReference>
<dbReference type="PANTHER" id="PTHR21240">
    <property type="entry name" value="2-AMINO-3-CARBOXYLMUCONATE-6-SEMIALDEHYDE DECARBOXYLASE"/>
    <property type="match status" value="1"/>
</dbReference>
<dbReference type="InterPro" id="IPR032466">
    <property type="entry name" value="Metal_Hydrolase"/>
</dbReference>
<evidence type="ECO:0000313" key="4">
    <source>
        <dbReference type="Proteomes" id="UP000290365"/>
    </source>
</evidence>
<dbReference type="InterPro" id="IPR006680">
    <property type="entry name" value="Amidohydro-rel"/>
</dbReference>
<dbReference type="Pfam" id="PF04909">
    <property type="entry name" value="Amidohydro_2"/>
    <property type="match status" value="1"/>
</dbReference>
<dbReference type="Proteomes" id="UP000290365">
    <property type="component" value="Chromosome"/>
</dbReference>
<dbReference type="GO" id="GO:0016831">
    <property type="term" value="F:carboxy-lyase activity"/>
    <property type="evidence" value="ECO:0007669"/>
    <property type="project" value="InterPro"/>
</dbReference>
<evidence type="ECO:0000313" key="3">
    <source>
        <dbReference type="EMBL" id="QBD83558.1"/>
    </source>
</evidence>
<protein>
    <submittedName>
        <fullName evidence="3">Amidohydrolase</fullName>
    </submittedName>
</protein>
<dbReference type="PANTHER" id="PTHR21240:SF28">
    <property type="entry name" value="ISO-OROTATE DECARBOXYLASE (EUROFUNG)"/>
    <property type="match status" value="1"/>
</dbReference>
<dbReference type="InterPro" id="IPR032465">
    <property type="entry name" value="ACMSD"/>
</dbReference>
<proteinExistence type="predicted"/>
<dbReference type="AlphaFoldDB" id="A0A4P6K5B9"/>
<organism evidence="3 4">
    <name type="scientific">Ktedonosporobacter rubrisoli</name>
    <dbReference type="NCBI Taxonomy" id="2509675"/>
    <lineage>
        <taxon>Bacteria</taxon>
        <taxon>Bacillati</taxon>
        <taxon>Chloroflexota</taxon>
        <taxon>Ktedonobacteria</taxon>
        <taxon>Ktedonobacterales</taxon>
        <taxon>Ktedonosporobacteraceae</taxon>
        <taxon>Ktedonosporobacter</taxon>
    </lineage>
</organism>